<dbReference type="OrthoDB" id="8779526at2"/>
<dbReference type="AlphaFoldDB" id="A0A1H7QWQ4"/>
<dbReference type="RefSeq" id="WP_072753586.1">
    <property type="nucleotide sequence ID" value="NZ_FOAW01000010.1"/>
</dbReference>
<evidence type="ECO:0000313" key="1">
    <source>
        <dbReference type="EMBL" id="SEL51727.1"/>
    </source>
</evidence>
<sequence>MDPEERFTALVDEFAGLAGVTVPEQCTRRGFGSGALKVNGSIFAMLTSGRLVVKLPRARVEALVGSGMGGTFEAGKGRPMREWLTVTMDDDRTWISLAREALEFVGSRRPAPR</sequence>
<gene>
    <name evidence="1" type="ORF">SAMN05444583_11045</name>
</gene>
<reference evidence="2" key="1">
    <citation type="submission" date="2016-10" db="EMBL/GenBank/DDBJ databases">
        <authorList>
            <person name="Varghese N."/>
            <person name="Submissions S."/>
        </authorList>
    </citation>
    <scope>NUCLEOTIDE SEQUENCE [LARGE SCALE GENOMIC DNA]</scope>
    <source>
        <strain evidence="2">DSM 44675</strain>
    </source>
</reference>
<evidence type="ECO:0000313" key="2">
    <source>
        <dbReference type="Proteomes" id="UP000198677"/>
    </source>
</evidence>
<dbReference type="EMBL" id="FOAW01000010">
    <property type="protein sequence ID" value="SEL51727.1"/>
    <property type="molecule type" value="Genomic_DNA"/>
</dbReference>
<protein>
    <submittedName>
        <fullName evidence="1">Transcriptional regulator of competence genes, TfoX/Sxy family</fullName>
    </submittedName>
</protein>
<keyword evidence="2" id="KW-1185">Reference proteome</keyword>
<name>A0A1H7QWQ4_9NOCA</name>
<dbReference type="SUPFAM" id="SSF159894">
    <property type="entry name" value="YgaC/TfoX-N like"/>
    <property type="match status" value="1"/>
</dbReference>
<dbReference type="Gene3D" id="3.30.1460.30">
    <property type="entry name" value="YgaC/TfoX-N like chaperone"/>
    <property type="match status" value="1"/>
</dbReference>
<dbReference type="Proteomes" id="UP000198677">
    <property type="component" value="Unassembled WGS sequence"/>
</dbReference>
<proteinExistence type="predicted"/>
<organism evidence="1 2">
    <name type="scientific">Rhodococcus maanshanensis</name>
    <dbReference type="NCBI Taxonomy" id="183556"/>
    <lineage>
        <taxon>Bacteria</taxon>
        <taxon>Bacillati</taxon>
        <taxon>Actinomycetota</taxon>
        <taxon>Actinomycetes</taxon>
        <taxon>Mycobacteriales</taxon>
        <taxon>Nocardiaceae</taxon>
        <taxon>Rhodococcus</taxon>
    </lineage>
</organism>
<accession>A0A1H7QWQ4</accession>